<protein>
    <submittedName>
        <fullName evidence="7">Cobalt ECF transporter T component CbiQ</fullName>
    </submittedName>
</protein>
<dbReference type="InterPro" id="IPR003339">
    <property type="entry name" value="ABC/ECF_trnsptr_transmembrane"/>
</dbReference>
<keyword evidence="2" id="KW-1003">Cell membrane</keyword>
<keyword evidence="4 6" id="KW-1133">Transmembrane helix</keyword>
<evidence type="ECO:0000313" key="8">
    <source>
        <dbReference type="Proteomes" id="UP001619911"/>
    </source>
</evidence>
<sequence length="258" mass="29068">MMLIDYYAHHNRFSRFHPVEKAWFAFSHLFLVLFLKHIFVSAFVFFLMGAVVVWGARIPWRRYLALLSLPFLFLILSILPLVFSIAPAGTEPAALIRSSSFGGWFVYISLSSVQQAAGLCSSAYAAVSCMYFFILTTPFHGIALTMNVLRVPPLFIDLAAVTYRFIFVFITKAEETYKAQKLRGGYSHWRSSLRSLSALTANLFVQTMREAKEVQMAVDARGGADAAGEQTHSYVLRPRIWGVTLLLFSLSCCIGVFF</sequence>
<evidence type="ECO:0000256" key="5">
    <source>
        <dbReference type="ARBA" id="ARBA00023136"/>
    </source>
</evidence>
<accession>A0ABW8I5X6</accession>
<keyword evidence="5 6" id="KW-0472">Membrane</keyword>
<feature type="transmembrane region" description="Helical" evidence="6">
    <location>
        <begin position="154"/>
        <end position="173"/>
    </location>
</feature>
<dbReference type="Pfam" id="PF02361">
    <property type="entry name" value="CbiQ"/>
    <property type="match status" value="1"/>
</dbReference>
<dbReference type="RefSeq" id="WP_404313597.1">
    <property type="nucleotide sequence ID" value="NZ_JAUIYO010000001.1"/>
</dbReference>
<dbReference type="PANTHER" id="PTHR43723">
    <property type="entry name" value="COBALT TRANSPORT PROTEIN CBIQ"/>
    <property type="match status" value="1"/>
</dbReference>
<evidence type="ECO:0000313" key="7">
    <source>
        <dbReference type="EMBL" id="MFK2824091.1"/>
    </source>
</evidence>
<keyword evidence="8" id="KW-1185">Reference proteome</keyword>
<proteinExistence type="predicted"/>
<evidence type="ECO:0000256" key="2">
    <source>
        <dbReference type="ARBA" id="ARBA00022475"/>
    </source>
</evidence>
<feature type="transmembrane region" description="Helical" evidence="6">
    <location>
        <begin position="240"/>
        <end position="257"/>
    </location>
</feature>
<evidence type="ECO:0000256" key="3">
    <source>
        <dbReference type="ARBA" id="ARBA00022692"/>
    </source>
</evidence>
<comment type="caution">
    <text evidence="7">The sequence shown here is derived from an EMBL/GenBank/DDBJ whole genome shotgun (WGS) entry which is preliminary data.</text>
</comment>
<evidence type="ECO:0000256" key="6">
    <source>
        <dbReference type="SAM" id="Phobius"/>
    </source>
</evidence>
<dbReference type="InterPro" id="IPR012809">
    <property type="entry name" value="ECF_CbiQ"/>
</dbReference>
<reference evidence="7 8" key="1">
    <citation type="submission" date="2023-07" db="EMBL/GenBank/DDBJ databases">
        <title>Bacillus lucianemedeirus sp. nov, a new species isolated from an immunobiological production facility.</title>
        <authorList>
            <person name="Costa L.V."/>
            <person name="Miranda R.V.S.L."/>
            <person name="Brandao M.L.L."/>
            <person name="Reis C.M.F."/>
            <person name="Frazao A.M."/>
            <person name="Cruz F.V."/>
            <person name="Baio P.V.P."/>
            <person name="Veras J.F.C."/>
            <person name="Ramos J.N."/>
            <person name="Vieira V."/>
        </authorList>
    </citation>
    <scope>NUCLEOTIDE SEQUENCE [LARGE SCALE GENOMIC DNA]</scope>
    <source>
        <strain evidence="7 8">B190/17</strain>
    </source>
</reference>
<feature type="transmembrane region" description="Helical" evidence="6">
    <location>
        <begin position="63"/>
        <end position="86"/>
    </location>
</feature>
<gene>
    <name evidence="7" type="primary">cbiQ</name>
    <name evidence="7" type="ORF">QYG89_00080</name>
</gene>
<dbReference type="Proteomes" id="UP001619911">
    <property type="component" value="Unassembled WGS sequence"/>
</dbReference>
<evidence type="ECO:0000256" key="4">
    <source>
        <dbReference type="ARBA" id="ARBA00022989"/>
    </source>
</evidence>
<keyword evidence="3 6" id="KW-0812">Transmembrane</keyword>
<feature type="transmembrane region" description="Helical" evidence="6">
    <location>
        <begin position="122"/>
        <end position="142"/>
    </location>
</feature>
<dbReference type="EMBL" id="JAUIYO010000001">
    <property type="protein sequence ID" value="MFK2824091.1"/>
    <property type="molecule type" value="Genomic_DNA"/>
</dbReference>
<evidence type="ECO:0000256" key="1">
    <source>
        <dbReference type="ARBA" id="ARBA00004651"/>
    </source>
</evidence>
<feature type="transmembrane region" description="Helical" evidence="6">
    <location>
        <begin position="23"/>
        <end position="56"/>
    </location>
</feature>
<dbReference type="CDD" id="cd16914">
    <property type="entry name" value="EcfT"/>
    <property type="match status" value="1"/>
</dbReference>
<dbReference type="InterPro" id="IPR052770">
    <property type="entry name" value="Cobalt_transport_CbiQ"/>
</dbReference>
<name>A0ABW8I5X6_9BACI</name>
<dbReference type="PANTHER" id="PTHR43723:SF1">
    <property type="entry name" value="COBALT TRANSPORT PROTEIN CBIQ"/>
    <property type="match status" value="1"/>
</dbReference>
<organism evidence="7 8">
    <name type="scientific">Bacillus lumedeiriae</name>
    <dbReference type="NCBI Taxonomy" id="3058829"/>
    <lineage>
        <taxon>Bacteria</taxon>
        <taxon>Bacillati</taxon>
        <taxon>Bacillota</taxon>
        <taxon>Bacilli</taxon>
        <taxon>Bacillales</taxon>
        <taxon>Bacillaceae</taxon>
        <taxon>Bacillus</taxon>
    </lineage>
</organism>
<dbReference type="NCBIfam" id="TIGR02454">
    <property type="entry name" value="ECF_T_CbiQ"/>
    <property type="match status" value="1"/>
</dbReference>
<comment type="subcellular location">
    <subcellularLocation>
        <location evidence="1">Cell membrane</location>
        <topology evidence="1">Multi-pass membrane protein</topology>
    </subcellularLocation>
</comment>